<dbReference type="InterPro" id="IPR036217">
    <property type="entry name" value="MethylDNA_cys_MeTrfase_DNAb"/>
</dbReference>
<dbReference type="FunFam" id="3.40.10.10:FF:000001">
    <property type="entry name" value="DNA-3-methyladenine glycosylase 2"/>
    <property type="match status" value="1"/>
</dbReference>
<dbReference type="PANTHER" id="PTHR10815:SF14">
    <property type="entry name" value="BIFUNCTIONAL TRANSCRIPTIONAL ACTIVATOR_DNA REPAIR ENZYME ADA"/>
    <property type="match status" value="1"/>
</dbReference>
<evidence type="ECO:0000256" key="9">
    <source>
        <dbReference type="ARBA" id="ARBA00023159"/>
    </source>
</evidence>
<dbReference type="AlphaFoldDB" id="A8AE03"/>
<dbReference type="KEGG" id="cko:CKO_00561"/>
<keyword evidence="9" id="KW-0010">Activator</keyword>
<dbReference type="Pfam" id="PF02870">
    <property type="entry name" value="Methyltransf_1N"/>
    <property type="match status" value="1"/>
</dbReference>
<dbReference type="STRING" id="290338.CKO_00561"/>
<keyword evidence="5" id="KW-0227">DNA damage</keyword>
<gene>
    <name evidence="19" type="ordered locus">CKO_00561</name>
</gene>
<dbReference type="SUPFAM" id="SSF46689">
    <property type="entry name" value="Homeodomain-like"/>
    <property type="match status" value="1"/>
</dbReference>
<evidence type="ECO:0000256" key="14">
    <source>
        <dbReference type="ARBA" id="ARBA00078299"/>
    </source>
</evidence>
<feature type="binding site" evidence="17">
    <location>
        <position position="43"/>
    </location>
    <ligand>
        <name>Zn(2+)</name>
        <dbReference type="ChEBI" id="CHEBI:29105"/>
    </ligand>
</feature>
<comment type="cofactor">
    <cofactor evidence="16">
        <name>Zn(2+)</name>
        <dbReference type="ChEBI" id="CHEBI:29105"/>
    </cofactor>
    <text evidence="16">Binds 1 zinc ion per subunit.</text>
</comment>
<dbReference type="EMBL" id="CP000822">
    <property type="protein sequence ID" value="ABV11716.1"/>
    <property type="molecule type" value="Genomic_DNA"/>
</dbReference>
<dbReference type="InterPro" id="IPR004026">
    <property type="entry name" value="Ada_DNA_repair_Zn-bd"/>
</dbReference>
<accession>A8AE03</accession>
<feature type="domain" description="HTH araC/xylS-type" evidence="18">
    <location>
        <begin position="90"/>
        <end position="188"/>
    </location>
</feature>
<dbReference type="CDD" id="cd06445">
    <property type="entry name" value="ATase"/>
    <property type="match status" value="1"/>
</dbReference>
<comment type="catalytic activity">
    <reaction evidence="1">
        <text>a 4-O-methyl-thymidine in DNA + L-cysteinyl-[protein] = a thymidine in DNA + S-methyl-L-cysteinyl-[protein]</text>
        <dbReference type="Rhea" id="RHEA:53428"/>
        <dbReference type="Rhea" id="RHEA-COMP:10131"/>
        <dbReference type="Rhea" id="RHEA-COMP:10132"/>
        <dbReference type="Rhea" id="RHEA-COMP:13555"/>
        <dbReference type="Rhea" id="RHEA-COMP:13556"/>
        <dbReference type="ChEBI" id="CHEBI:29950"/>
        <dbReference type="ChEBI" id="CHEBI:82612"/>
        <dbReference type="ChEBI" id="CHEBI:137386"/>
        <dbReference type="ChEBI" id="CHEBI:137387"/>
        <dbReference type="EC" id="2.1.1.63"/>
    </reaction>
</comment>
<evidence type="ECO:0000256" key="2">
    <source>
        <dbReference type="ARBA" id="ARBA00022603"/>
    </source>
</evidence>
<dbReference type="GO" id="GO:0003700">
    <property type="term" value="F:DNA-binding transcription factor activity"/>
    <property type="evidence" value="ECO:0007669"/>
    <property type="project" value="InterPro"/>
</dbReference>
<dbReference type="NCBIfam" id="TIGR00589">
    <property type="entry name" value="ogt"/>
    <property type="match status" value="1"/>
</dbReference>
<organism evidence="19 20">
    <name type="scientific">Citrobacter koseri (strain ATCC BAA-895 / CDC 4225-83 / SGSC4696)</name>
    <dbReference type="NCBI Taxonomy" id="290338"/>
    <lineage>
        <taxon>Bacteria</taxon>
        <taxon>Pseudomonadati</taxon>
        <taxon>Pseudomonadota</taxon>
        <taxon>Gammaproteobacteria</taxon>
        <taxon>Enterobacterales</taxon>
        <taxon>Enterobacteriaceae</taxon>
        <taxon>Citrobacter</taxon>
    </lineage>
</organism>
<evidence type="ECO:0000256" key="16">
    <source>
        <dbReference type="PIRSR" id="PIRSR000409-2"/>
    </source>
</evidence>
<keyword evidence="20" id="KW-1185">Reference proteome</keyword>
<comment type="catalytic activity">
    <reaction evidence="12">
        <text>a 6-O-methyl-2'-deoxyguanosine in DNA + L-cysteinyl-[protein] = S-methyl-L-cysteinyl-[protein] + a 2'-deoxyguanosine in DNA</text>
        <dbReference type="Rhea" id="RHEA:24000"/>
        <dbReference type="Rhea" id="RHEA-COMP:10131"/>
        <dbReference type="Rhea" id="RHEA-COMP:10132"/>
        <dbReference type="Rhea" id="RHEA-COMP:11367"/>
        <dbReference type="Rhea" id="RHEA-COMP:11368"/>
        <dbReference type="ChEBI" id="CHEBI:29950"/>
        <dbReference type="ChEBI" id="CHEBI:82612"/>
        <dbReference type="ChEBI" id="CHEBI:85445"/>
        <dbReference type="ChEBI" id="CHEBI:85448"/>
        <dbReference type="EC" id="2.1.1.63"/>
    </reaction>
</comment>
<dbReference type="InterPro" id="IPR035451">
    <property type="entry name" value="Ada-like_dom_sf"/>
</dbReference>
<feature type="binding site" evidence="16">
    <location>
        <position position="50"/>
    </location>
    <ligand>
        <name>DNA</name>
        <dbReference type="ChEBI" id="CHEBI:16991"/>
    </ligand>
</feature>
<evidence type="ECO:0000256" key="13">
    <source>
        <dbReference type="ARBA" id="ARBA00060908"/>
    </source>
</evidence>
<dbReference type="NCBIfam" id="NF011964">
    <property type="entry name" value="PRK15435.1"/>
    <property type="match status" value="1"/>
</dbReference>
<dbReference type="PANTHER" id="PTHR10815">
    <property type="entry name" value="METHYLATED-DNA--PROTEIN-CYSTEINE METHYLTRANSFERASE"/>
    <property type="match status" value="1"/>
</dbReference>
<evidence type="ECO:0000256" key="3">
    <source>
        <dbReference type="ARBA" id="ARBA00022679"/>
    </source>
</evidence>
<dbReference type="InterPro" id="IPR001497">
    <property type="entry name" value="MethylDNA_cys_MeTrfase_AS"/>
</dbReference>
<keyword evidence="2" id="KW-0489">Methyltransferase</keyword>
<evidence type="ECO:0000256" key="4">
    <source>
        <dbReference type="ARBA" id="ARBA00022723"/>
    </source>
</evidence>
<proteinExistence type="inferred from homology"/>
<dbReference type="InterPro" id="IPR009057">
    <property type="entry name" value="Homeodomain-like_sf"/>
</dbReference>
<evidence type="ECO:0000256" key="6">
    <source>
        <dbReference type="ARBA" id="ARBA00022833"/>
    </source>
</evidence>
<keyword evidence="4 16" id="KW-0479">Metal-binding</keyword>
<dbReference type="PROSITE" id="PS01124">
    <property type="entry name" value="HTH_ARAC_FAMILY_2"/>
    <property type="match status" value="1"/>
</dbReference>
<dbReference type="Gene3D" id="3.40.10.10">
    <property type="entry name" value="DNA Methylphosphotriester Repair Domain"/>
    <property type="match status" value="1"/>
</dbReference>
<dbReference type="Gene3D" id="1.10.10.60">
    <property type="entry name" value="Homeodomain-like"/>
    <property type="match status" value="1"/>
</dbReference>
<evidence type="ECO:0000256" key="11">
    <source>
        <dbReference type="ARBA" id="ARBA00023204"/>
    </source>
</evidence>
<evidence type="ECO:0000256" key="10">
    <source>
        <dbReference type="ARBA" id="ARBA00023163"/>
    </source>
</evidence>
<evidence type="ECO:0000313" key="20">
    <source>
        <dbReference type="Proteomes" id="UP000008148"/>
    </source>
</evidence>
<dbReference type="Proteomes" id="UP000008148">
    <property type="component" value="Chromosome"/>
</dbReference>
<dbReference type="GO" id="GO:0043565">
    <property type="term" value="F:sequence-specific DNA binding"/>
    <property type="evidence" value="ECO:0007669"/>
    <property type="project" value="InterPro"/>
</dbReference>
<dbReference type="Pfam" id="PF12833">
    <property type="entry name" value="HTH_18"/>
    <property type="match status" value="1"/>
</dbReference>
<feature type="active site" description="Nucleophile; methyl group acceptor from methylphosphotriester" evidence="15">
    <location>
        <position position="43"/>
    </location>
</feature>
<feature type="binding site" evidence="17">
    <location>
        <position position="74"/>
    </location>
    <ligand>
        <name>Zn(2+)</name>
        <dbReference type="ChEBI" id="CHEBI:29105"/>
    </ligand>
</feature>
<dbReference type="GO" id="GO:0003908">
    <property type="term" value="F:methylated-DNA-[protein]-cysteine S-methyltransferase activity"/>
    <property type="evidence" value="ECO:0007669"/>
    <property type="project" value="UniProtKB-EC"/>
</dbReference>
<evidence type="ECO:0000256" key="1">
    <source>
        <dbReference type="ARBA" id="ARBA00001286"/>
    </source>
</evidence>
<evidence type="ECO:0000313" key="19">
    <source>
        <dbReference type="EMBL" id="ABV11716.1"/>
    </source>
</evidence>
<dbReference type="PROSITE" id="PS00374">
    <property type="entry name" value="MGMT"/>
    <property type="match status" value="1"/>
</dbReference>
<dbReference type="InterPro" id="IPR036388">
    <property type="entry name" value="WH-like_DNA-bd_sf"/>
</dbReference>
<keyword evidence="8" id="KW-0238">DNA-binding</keyword>
<dbReference type="Pfam" id="PF01035">
    <property type="entry name" value="DNA_binding_1"/>
    <property type="match status" value="1"/>
</dbReference>
<feature type="binding site" evidence="17">
    <location>
        <position position="47"/>
    </location>
    <ligand>
        <name>Zn(2+)</name>
        <dbReference type="ChEBI" id="CHEBI:29105"/>
    </ligand>
</feature>
<reference evidence="19 20" key="1">
    <citation type="submission" date="2007-08" db="EMBL/GenBank/DDBJ databases">
        <authorList>
            <consortium name="The Citrobacter koseri Genome Sequencing Project"/>
            <person name="McClelland M."/>
            <person name="Sanderson E.K."/>
            <person name="Porwollik S."/>
            <person name="Spieth J."/>
            <person name="Clifton W.S."/>
            <person name="Latreille P."/>
            <person name="Courtney L."/>
            <person name="Wang C."/>
            <person name="Pepin K."/>
            <person name="Bhonagiri V."/>
            <person name="Nash W."/>
            <person name="Johnson M."/>
            <person name="Thiruvilangam P."/>
            <person name="Wilson R."/>
        </authorList>
    </citation>
    <scope>NUCLEOTIDE SEQUENCE [LARGE SCALE GENOMIC DNA]</scope>
    <source>
        <strain evidence="20">ATCC BAA-895 / CDC 4225-83 / SGSC4696</strain>
    </source>
</reference>
<keyword evidence="3" id="KW-0808">Transferase</keyword>
<dbReference type="HOGENOM" id="CLU_000445_52_0_6"/>
<name>A8AE03_CITK8</name>
<dbReference type="PIRSF" id="PIRSF000409">
    <property type="entry name" value="Ada"/>
    <property type="match status" value="1"/>
</dbReference>
<evidence type="ECO:0000259" key="18">
    <source>
        <dbReference type="PROSITE" id="PS01124"/>
    </source>
</evidence>
<feature type="binding site" evidence="16">
    <location>
        <position position="39"/>
    </location>
    <ligand>
        <name>DNA</name>
        <dbReference type="ChEBI" id="CHEBI:16991"/>
    </ligand>
</feature>
<dbReference type="SUPFAM" id="SSF57884">
    <property type="entry name" value="Ada DNA repair protein, N-terminal domain (N-Ada 10)"/>
    <property type="match status" value="1"/>
</dbReference>
<dbReference type="InterPro" id="IPR018060">
    <property type="entry name" value="HTH_AraC"/>
</dbReference>
<keyword evidence="11" id="KW-0234">DNA repair</keyword>
<feature type="binding site" evidence="17">
    <location>
        <position position="77"/>
    </location>
    <ligand>
        <name>Zn(2+)</name>
        <dbReference type="ChEBI" id="CHEBI:29105"/>
    </ligand>
</feature>
<evidence type="ECO:0000256" key="8">
    <source>
        <dbReference type="ARBA" id="ARBA00023125"/>
    </source>
</evidence>
<dbReference type="SUPFAM" id="SSF53155">
    <property type="entry name" value="Methylated DNA-protein cysteine methyltransferase domain"/>
    <property type="match status" value="1"/>
</dbReference>
<dbReference type="InterPro" id="IPR008332">
    <property type="entry name" value="MethylG_MeTrfase_N"/>
</dbReference>
<dbReference type="Gene3D" id="3.30.160.70">
    <property type="entry name" value="Methylated DNA-protein cysteine methyltransferase domain"/>
    <property type="match status" value="1"/>
</dbReference>
<dbReference type="Pfam" id="PF02805">
    <property type="entry name" value="Ada_Zn_binding"/>
    <property type="match status" value="1"/>
</dbReference>
<feature type="binding site" evidence="16">
    <location>
        <position position="48"/>
    </location>
    <ligand>
        <name>DNA</name>
        <dbReference type="ChEBI" id="CHEBI:16991"/>
    </ligand>
</feature>
<dbReference type="InterPro" id="IPR018062">
    <property type="entry name" value="HTH_AraC-typ_CS"/>
</dbReference>
<evidence type="ECO:0000256" key="12">
    <source>
        <dbReference type="ARBA" id="ARBA00049348"/>
    </source>
</evidence>
<evidence type="ECO:0000256" key="15">
    <source>
        <dbReference type="PIRSR" id="PIRSR000409-1"/>
    </source>
</evidence>
<evidence type="ECO:0000256" key="5">
    <source>
        <dbReference type="ARBA" id="ARBA00022763"/>
    </source>
</evidence>
<dbReference type="FunFam" id="1.10.10.10:FF:000410">
    <property type="entry name" value="ADA regulatory protein, putative"/>
    <property type="match status" value="1"/>
</dbReference>
<dbReference type="InterPro" id="IPR014048">
    <property type="entry name" value="MethylDNA_cys_MeTrfase_DNA-bd"/>
</dbReference>
<keyword evidence="6 16" id="KW-0862">Zinc</keyword>
<comment type="similarity">
    <text evidence="13">In the C-terminal section; belongs to the MGMT family.</text>
</comment>
<dbReference type="PROSITE" id="PS00041">
    <property type="entry name" value="HTH_ARAC_FAMILY_1"/>
    <property type="match status" value="2"/>
</dbReference>
<feature type="active site" description="Nucleophile; methyl group acceptor from either O6-methylguanine or O4-methylthymine" evidence="15">
    <location>
        <position position="326"/>
    </location>
</feature>
<dbReference type="GO" id="GO:0008270">
    <property type="term" value="F:zinc ion binding"/>
    <property type="evidence" value="ECO:0007669"/>
    <property type="project" value="InterPro"/>
</dbReference>
<dbReference type="GO" id="GO:0032259">
    <property type="term" value="P:methylation"/>
    <property type="evidence" value="ECO:0007669"/>
    <property type="project" value="UniProtKB-KW"/>
</dbReference>
<dbReference type="GO" id="GO:0006307">
    <property type="term" value="P:DNA alkylation repair"/>
    <property type="evidence" value="ECO:0007669"/>
    <property type="project" value="UniProtKB-ARBA"/>
</dbReference>
<dbReference type="SUPFAM" id="SSF46767">
    <property type="entry name" value="Methylated DNA-protein cysteine methyltransferase, C-terminal domain"/>
    <property type="match status" value="1"/>
</dbReference>
<dbReference type="InterPro" id="IPR036631">
    <property type="entry name" value="MGMT_N_sf"/>
</dbReference>
<dbReference type="Gene3D" id="1.10.10.10">
    <property type="entry name" value="Winged helix-like DNA-binding domain superfamily/Winged helix DNA-binding domain"/>
    <property type="match status" value="1"/>
</dbReference>
<keyword evidence="10" id="KW-0804">Transcription</keyword>
<feature type="binding site" evidence="16">
    <location>
        <position position="72"/>
    </location>
    <ligand>
        <name>DNA</name>
        <dbReference type="ChEBI" id="CHEBI:16991"/>
    </ligand>
</feature>
<keyword evidence="7" id="KW-0805">Transcription regulation</keyword>
<protein>
    <recommendedName>
        <fullName evidence="14">Regulatory protein of adaptive response</fullName>
    </recommendedName>
</protein>
<dbReference type="InterPro" id="IPR016221">
    <property type="entry name" value="Bifunct_regulatory_prot_Ada"/>
</dbReference>
<dbReference type="SMART" id="SM00342">
    <property type="entry name" value="HTH_ARAC"/>
    <property type="match status" value="1"/>
</dbReference>
<evidence type="ECO:0000256" key="7">
    <source>
        <dbReference type="ARBA" id="ARBA00023015"/>
    </source>
</evidence>
<sequence length="359" mass="39762">MKESMMKNLSRINDDARWQSVLDRDPDADGQFVFAVQTTGIFCRPSCRAKHALRQNVRFFASAEQALAAGFRPCKRCQPDKDNARQHQLDKITHACRLLEQDAPITLDALAQQVAMSPFHLHRLFKATTGMTPKAWQQSWRARRLRDALTKGETVTQAILNAGFPDSGSYYRKADETLGMTAKQFRKGGDNLPVRYALADCALGRCLVAESERGICAILLGDDDAGLIASLHELFPAAQDEPADRPFQQRVRQVIASINARDMPLSLPLDIQGTAFQQQVWQALRTIPCGETVSYQQIASAIGKPKAVRAVASACGANKLAIVIPCHRVVRGDGALSGYRWGVARKAQLLQREARHEDK</sequence>
<evidence type="ECO:0000256" key="17">
    <source>
        <dbReference type="PIRSR" id="PIRSR000409-3"/>
    </source>
</evidence>